<feature type="transmembrane region" description="Helical" evidence="10">
    <location>
        <begin position="36"/>
        <end position="63"/>
    </location>
</feature>
<sequence>MRRASIYERPDASGVRILAGGKIKLRAHTDNLPQQWWFASTAIPLIAATIGPLSNVLSIAALVSPWRLTLPNNGVPFSTGRGSEDAAVGIADPEWELVFNALSLACGFAGNLFLLLHFTSRVRYIIALPFAILCWLLSAAILIVIALAMNVYVPPQPPHEVYSQGFWHAIFASGLYFIGSSLLTINIIGYFRGHYPQQFTLDDDQRTLILQTTTFFFWLAGGSGVFAALEGFTYADALYYADVSILTVGFGDFAPATDPGRGFLFAYQLIGIVFLGLVISSISKFALNIGADKIIKQHQLHARESTVGRTVTSERELRERLGLPPRSNTTNIDAETDDAPYRLSESGRRGSLAQYGRLKIVGRTVTFHENKKKPNDITDADRDRSRSKSTTNTPRGRSRSSILHHRETSQEKRKRRRQKLLLLQKERDRFDAMRQIQRETRRWKQYWALGMAFLAFGILWCLGAFIFMLTEKHISNLRYFECLYFCFVSLLTIGYGDIAPKSNIGKPFFIVWSLVAVPIVTLLIQEMSNTIVRAINRGTFKIADWTIMPKKGVMKGFLKSHPTLSHLLAQNPDNTTHGFTIPNYDAEASTTRETPYCDTPPEDTSSPSSPPPEQDPSTPSEHDLALQLSQTIKSVAHDLRLEKPKRYTYAEWSHFTKLVRFSSRRHHLGNDRDLNHGHEEEEDELIEWDWIGENSPMLADITEAEWVLDRLCESLSRYTRRQAGRGVEKDYQGQQSEEGEEDSGEAAGEEDDATGNGNSVGHNENRKSASSNEKESNTEHIVHLKA</sequence>
<feature type="compositionally biased region" description="Basic and acidic residues" evidence="9">
    <location>
        <begin position="369"/>
        <end position="386"/>
    </location>
</feature>
<keyword evidence="4 10" id="KW-1133">Transmembrane helix</keyword>
<reference evidence="12" key="1">
    <citation type="journal article" date="2023" name="Mol. Phylogenet. Evol.">
        <title>Genome-scale phylogeny and comparative genomics of the fungal order Sordariales.</title>
        <authorList>
            <person name="Hensen N."/>
            <person name="Bonometti L."/>
            <person name="Westerberg I."/>
            <person name="Brannstrom I.O."/>
            <person name="Guillou S."/>
            <person name="Cros-Aarteil S."/>
            <person name="Calhoun S."/>
            <person name="Haridas S."/>
            <person name="Kuo A."/>
            <person name="Mondo S."/>
            <person name="Pangilinan J."/>
            <person name="Riley R."/>
            <person name="LaButti K."/>
            <person name="Andreopoulos B."/>
            <person name="Lipzen A."/>
            <person name="Chen C."/>
            <person name="Yan M."/>
            <person name="Daum C."/>
            <person name="Ng V."/>
            <person name="Clum A."/>
            <person name="Steindorff A."/>
            <person name="Ohm R.A."/>
            <person name="Martin F."/>
            <person name="Silar P."/>
            <person name="Natvig D.O."/>
            <person name="Lalanne C."/>
            <person name="Gautier V."/>
            <person name="Ament-Velasquez S.L."/>
            <person name="Kruys A."/>
            <person name="Hutchinson M.I."/>
            <person name="Powell A.J."/>
            <person name="Barry K."/>
            <person name="Miller A.N."/>
            <person name="Grigoriev I.V."/>
            <person name="Debuchy R."/>
            <person name="Gladieux P."/>
            <person name="Hiltunen Thoren M."/>
            <person name="Johannesson H."/>
        </authorList>
    </citation>
    <scope>NUCLEOTIDE SEQUENCE</scope>
    <source>
        <strain evidence="12">PSN243</strain>
    </source>
</reference>
<feature type="compositionally biased region" description="Basic and acidic residues" evidence="9">
    <location>
        <begin position="305"/>
        <end position="321"/>
    </location>
</feature>
<evidence type="ECO:0000256" key="2">
    <source>
        <dbReference type="ARBA" id="ARBA00022448"/>
    </source>
</evidence>
<dbReference type="InterPro" id="IPR003280">
    <property type="entry name" value="2pore_dom_K_chnl"/>
</dbReference>
<dbReference type="GO" id="GO:0022841">
    <property type="term" value="F:potassium ion leak channel activity"/>
    <property type="evidence" value="ECO:0007669"/>
    <property type="project" value="TreeGrafter"/>
</dbReference>
<feature type="transmembrane region" description="Helical" evidence="10">
    <location>
        <begin position="265"/>
        <end position="287"/>
    </location>
</feature>
<dbReference type="InterPro" id="IPR013099">
    <property type="entry name" value="K_chnl_dom"/>
</dbReference>
<dbReference type="PRINTS" id="PR01333">
    <property type="entry name" value="2POREKCHANEL"/>
</dbReference>
<feature type="transmembrane region" description="Helical" evidence="10">
    <location>
        <begin position="165"/>
        <end position="188"/>
    </location>
</feature>
<dbReference type="Pfam" id="PF07885">
    <property type="entry name" value="Ion_trans_2"/>
    <property type="match status" value="2"/>
</dbReference>
<evidence type="ECO:0000256" key="1">
    <source>
        <dbReference type="ARBA" id="ARBA00004141"/>
    </source>
</evidence>
<feature type="transmembrane region" description="Helical" evidence="10">
    <location>
        <begin position="476"/>
        <end position="495"/>
    </location>
</feature>
<dbReference type="PANTHER" id="PTHR11003">
    <property type="entry name" value="POTASSIUM CHANNEL, SUBFAMILY K"/>
    <property type="match status" value="1"/>
</dbReference>
<feature type="domain" description="Potassium channel" evidence="11">
    <location>
        <begin position="214"/>
        <end position="286"/>
    </location>
</feature>
<reference evidence="12" key="2">
    <citation type="submission" date="2023-05" db="EMBL/GenBank/DDBJ databases">
        <authorList>
            <consortium name="Lawrence Berkeley National Laboratory"/>
            <person name="Steindorff A."/>
            <person name="Hensen N."/>
            <person name="Bonometti L."/>
            <person name="Westerberg I."/>
            <person name="Brannstrom I.O."/>
            <person name="Guillou S."/>
            <person name="Cros-Aarteil S."/>
            <person name="Calhoun S."/>
            <person name="Haridas S."/>
            <person name="Kuo A."/>
            <person name="Mondo S."/>
            <person name="Pangilinan J."/>
            <person name="Riley R."/>
            <person name="Labutti K."/>
            <person name="Andreopoulos B."/>
            <person name="Lipzen A."/>
            <person name="Chen C."/>
            <person name="Yanf M."/>
            <person name="Daum C."/>
            <person name="Ng V."/>
            <person name="Clum A."/>
            <person name="Ohm R."/>
            <person name="Martin F."/>
            <person name="Silar P."/>
            <person name="Natvig D."/>
            <person name="Lalanne C."/>
            <person name="Gautier V."/>
            <person name="Ament-Velasquez S.L."/>
            <person name="Kruys A."/>
            <person name="Hutchinson M.I."/>
            <person name="Powell A.J."/>
            <person name="Barry K."/>
            <person name="Miller A.N."/>
            <person name="Grigoriev I.V."/>
            <person name="Debuchy R."/>
            <person name="Gladieux P."/>
            <person name="Thoren M.H."/>
            <person name="Johannesson H."/>
        </authorList>
    </citation>
    <scope>NUCLEOTIDE SEQUENCE</scope>
    <source>
        <strain evidence="12">PSN243</strain>
    </source>
</reference>
<evidence type="ECO:0000259" key="11">
    <source>
        <dbReference type="Pfam" id="PF07885"/>
    </source>
</evidence>
<dbReference type="SUPFAM" id="SSF81324">
    <property type="entry name" value="Voltage-gated potassium channels"/>
    <property type="match status" value="2"/>
</dbReference>
<dbReference type="PANTHER" id="PTHR11003:SF342">
    <property type="entry name" value="OUTWARD-RECTIFIER POTASSIUM CHANNEL TOK1"/>
    <property type="match status" value="1"/>
</dbReference>
<feature type="compositionally biased region" description="Acidic residues" evidence="9">
    <location>
        <begin position="737"/>
        <end position="753"/>
    </location>
</feature>
<evidence type="ECO:0000256" key="8">
    <source>
        <dbReference type="RuleBase" id="RU003857"/>
    </source>
</evidence>
<dbReference type="GO" id="GO:0015271">
    <property type="term" value="F:outward rectifier potassium channel activity"/>
    <property type="evidence" value="ECO:0007669"/>
    <property type="project" value="TreeGrafter"/>
</dbReference>
<feature type="transmembrane region" description="Helical" evidence="10">
    <location>
        <begin position="446"/>
        <end position="470"/>
    </location>
</feature>
<feature type="domain" description="Potassium channel" evidence="11">
    <location>
        <begin position="458"/>
        <end position="532"/>
    </location>
</feature>
<feature type="region of interest" description="Disordered" evidence="9">
    <location>
        <begin position="722"/>
        <end position="786"/>
    </location>
</feature>
<feature type="transmembrane region" description="Helical" evidence="10">
    <location>
        <begin position="130"/>
        <end position="153"/>
    </location>
</feature>
<feature type="compositionally biased region" description="Basic and acidic residues" evidence="9">
    <location>
        <begin position="763"/>
        <end position="786"/>
    </location>
</feature>
<keyword evidence="7 8" id="KW-0407">Ion channel</keyword>
<evidence type="ECO:0000256" key="4">
    <source>
        <dbReference type="ARBA" id="ARBA00022989"/>
    </source>
</evidence>
<feature type="region of interest" description="Disordered" evidence="9">
    <location>
        <begin position="369"/>
        <end position="415"/>
    </location>
</feature>
<evidence type="ECO:0000313" key="13">
    <source>
        <dbReference type="Proteomes" id="UP001321760"/>
    </source>
</evidence>
<evidence type="ECO:0000256" key="7">
    <source>
        <dbReference type="ARBA" id="ARBA00023303"/>
    </source>
</evidence>
<feature type="transmembrane region" description="Helical" evidence="10">
    <location>
        <begin position="208"/>
        <end position="229"/>
    </location>
</feature>
<dbReference type="EMBL" id="MU865934">
    <property type="protein sequence ID" value="KAK4449966.1"/>
    <property type="molecule type" value="Genomic_DNA"/>
</dbReference>
<dbReference type="GO" id="GO:0005886">
    <property type="term" value="C:plasma membrane"/>
    <property type="evidence" value="ECO:0007669"/>
    <property type="project" value="TreeGrafter"/>
</dbReference>
<accession>A0AAV9GNN9</accession>
<comment type="similarity">
    <text evidence="8">Belongs to the two pore domain potassium channel (TC 1.A.1.8) family.</text>
</comment>
<name>A0AAV9GNN9_9PEZI</name>
<dbReference type="Proteomes" id="UP001321760">
    <property type="component" value="Unassembled WGS sequence"/>
</dbReference>
<keyword evidence="13" id="KW-1185">Reference proteome</keyword>
<dbReference type="FunFam" id="1.10.287.70:FF:000198">
    <property type="entry name" value="TOK2 potassium channel"/>
    <property type="match status" value="1"/>
</dbReference>
<comment type="caution">
    <text evidence="12">The sequence shown here is derived from an EMBL/GenBank/DDBJ whole genome shotgun (WGS) entry which is preliminary data.</text>
</comment>
<organism evidence="12 13">
    <name type="scientific">Podospora aff. communis PSN243</name>
    <dbReference type="NCBI Taxonomy" id="3040156"/>
    <lineage>
        <taxon>Eukaryota</taxon>
        <taxon>Fungi</taxon>
        <taxon>Dikarya</taxon>
        <taxon>Ascomycota</taxon>
        <taxon>Pezizomycotina</taxon>
        <taxon>Sordariomycetes</taxon>
        <taxon>Sordariomycetidae</taxon>
        <taxon>Sordariales</taxon>
        <taxon>Podosporaceae</taxon>
        <taxon>Podospora</taxon>
    </lineage>
</organism>
<protein>
    <recommendedName>
        <fullName evidence="11">Potassium channel domain-containing protein</fullName>
    </recommendedName>
</protein>
<feature type="compositionally biased region" description="Polar residues" evidence="9">
    <location>
        <begin position="388"/>
        <end position="401"/>
    </location>
</feature>
<dbReference type="AlphaFoldDB" id="A0AAV9GNN9"/>
<evidence type="ECO:0000256" key="3">
    <source>
        <dbReference type="ARBA" id="ARBA00022692"/>
    </source>
</evidence>
<evidence type="ECO:0000313" key="12">
    <source>
        <dbReference type="EMBL" id="KAK4449966.1"/>
    </source>
</evidence>
<proteinExistence type="inferred from homology"/>
<feature type="region of interest" description="Disordered" evidence="9">
    <location>
        <begin position="305"/>
        <end position="348"/>
    </location>
</feature>
<feature type="transmembrane region" description="Helical" evidence="10">
    <location>
        <begin position="507"/>
        <end position="524"/>
    </location>
</feature>
<feature type="region of interest" description="Disordered" evidence="9">
    <location>
        <begin position="590"/>
        <end position="622"/>
    </location>
</feature>
<comment type="subcellular location">
    <subcellularLocation>
        <location evidence="1">Membrane</location>
        <topology evidence="1">Multi-pass membrane protein</topology>
    </subcellularLocation>
</comment>
<dbReference type="Gene3D" id="1.10.287.70">
    <property type="match status" value="2"/>
</dbReference>
<feature type="transmembrane region" description="Helical" evidence="10">
    <location>
        <begin position="97"/>
        <end position="118"/>
    </location>
</feature>
<gene>
    <name evidence="12" type="ORF">QBC34DRAFT_484589</name>
</gene>
<dbReference type="GO" id="GO:0030322">
    <property type="term" value="P:stabilization of membrane potential"/>
    <property type="evidence" value="ECO:0007669"/>
    <property type="project" value="TreeGrafter"/>
</dbReference>
<keyword evidence="2 8" id="KW-0813">Transport</keyword>
<evidence type="ECO:0000256" key="6">
    <source>
        <dbReference type="ARBA" id="ARBA00023136"/>
    </source>
</evidence>
<keyword evidence="5 8" id="KW-0406">Ion transport</keyword>
<evidence type="ECO:0000256" key="10">
    <source>
        <dbReference type="SAM" id="Phobius"/>
    </source>
</evidence>
<evidence type="ECO:0000256" key="5">
    <source>
        <dbReference type="ARBA" id="ARBA00023065"/>
    </source>
</evidence>
<keyword evidence="3 8" id="KW-0812">Transmembrane</keyword>
<evidence type="ECO:0000256" key="9">
    <source>
        <dbReference type="SAM" id="MobiDB-lite"/>
    </source>
</evidence>
<keyword evidence="6 10" id="KW-0472">Membrane</keyword>